<dbReference type="AlphaFoldDB" id="A0A370FXF3"/>
<keyword evidence="3" id="KW-0804">Transcription</keyword>
<dbReference type="Gene3D" id="1.10.357.10">
    <property type="entry name" value="Tetracycline Repressor, domain 2"/>
    <property type="match status" value="1"/>
</dbReference>
<keyword evidence="8" id="KW-1185">Reference proteome</keyword>
<dbReference type="InterPro" id="IPR036271">
    <property type="entry name" value="Tet_transcr_reg_TetR-rel_C_sf"/>
</dbReference>
<dbReference type="SUPFAM" id="SSF48498">
    <property type="entry name" value="Tetracyclin repressor-like, C-terminal domain"/>
    <property type="match status" value="1"/>
</dbReference>
<dbReference type="Proteomes" id="UP000562982">
    <property type="component" value="Unassembled WGS sequence"/>
</dbReference>
<proteinExistence type="predicted"/>
<dbReference type="Proteomes" id="UP000254958">
    <property type="component" value="Unassembled WGS sequence"/>
</dbReference>
<evidence type="ECO:0000256" key="4">
    <source>
        <dbReference type="PROSITE-ProRule" id="PRU00335"/>
    </source>
</evidence>
<dbReference type="EMBL" id="QQAW01000011">
    <property type="protein sequence ID" value="RDI36311.1"/>
    <property type="molecule type" value="Genomic_DNA"/>
</dbReference>
<dbReference type="RefSeq" id="WP_114728767.1">
    <property type="nucleotide sequence ID" value="NZ_BJMI01000043.1"/>
</dbReference>
<reference evidence="6 9" key="2">
    <citation type="submission" date="2020-04" db="EMBL/GenBank/DDBJ databases">
        <title>Description of novel Gluconacetobacter.</title>
        <authorList>
            <person name="Sombolestani A."/>
        </authorList>
    </citation>
    <scope>NUCLEOTIDE SEQUENCE [LARGE SCALE GENOMIC DNA]</scope>
    <source>
        <strain evidence="6 9">LMG 1382</strain>
    </source>
</reference>
<dbReference type="SUPFAM" id="SSF46689">
    <property type="entry name" value="Homeodomain-like"/>
    <property type="match status" value="1"/>
</dbReference>
<dbReference type="EMBL" id="JABEQI010000013">
    <property type="protein sequence ID" value="MBB2188010.1"/>
    <property type="molecule type" value="Genomic_DNA"/>
</dbReference>
<dbReference type="GO" id="GO:0045892">
    <property type="term" value="P:negative regulation of DNA-templated transcription"/>
    <property type="evidence" value="ECO:0007669"/>
    <property type="project" value="InterPro"/>
</dbReference>
<keyword evidence="2 4" id="KW-0238">DNA-binding</keyword>
<dbReference type="InterPro" id="IPR009057">
    <property type="entry name" value="Homeodomain-like_sf"/>
</dbReference>
<dbReference type="InterPro" id="IPR001647">
    <property type="entry name" value="HTH_TetR"/>
</dbReference>
<dbReference type="Gene3D" id="1.10.10.60">
    <property type="entry name" value="Homeodomain-like"/>
    <property type="match status" value="1"/>
</dbReference>
<gene>
    <name evidence="7" type="ORF">C7453_11195</name>
    <name evidence="6" type="ORF">HLH32_16845</name>
</gene>
<evidence type="ECO:0000313" key="8">
    <source>
        <dbReference type="Proteomes" id="UP000254958"/>
    </source>
</evidence>
<reference evidence="7 8" key="1">
    <citation type="submission" date="2018-07" db="EMBL/GenBank/DDBJ databases">
        <title>Genomic Encyclopedia of Type Strains, Phase IV (KMG-IV): sequencing the most valuable type-strain genomes for metagenomic binning, comparative biology and taxonomic classification.</title>
        <authorList>
            <person name="Goeker M."/>
        </authorList>
    </citation>
    <scope>NUCLEOTIDE SEQUENCE [LARGE SCALE GENOMIC DNA]</scope>
    <source>
        <strain evidence="7 8">DSM 5603</strain>
    </source>
</reference>
<dbReference type="InterPro" id="IPR050109">
    <property type="entry name" value="HTH-type_TetR-like_transc_reg"/>
</dbReference>
<dbReference type="PANTHER" id="PTHR30055">
    <property type="entry name" value="HTH-TYPE TRANSCRIPTIONAL REGULATOR RUTR"/>
    <property type="match status" value="1"/>
</dbReference>
<feature type="domain" description="HTH tetR-type" evidence="5">
    <location>
        <begin position="18"/>
        <end position="78"/>
    </location>
</feature>
<organism evidence="7 8">
    <name type="scientific">Gluconacetobacter liquefaciens</name>
    <name type="common">Acetobacter liquefaciens</name>
    <dbReference type="NCBI Taxonomy" id="89584"/>
    <lineage>
        <taxon>Bacteria</taxon>
        <taxon>Pseudomonadati</taxon>
        <taxon>Pseudomonadota</taxon>
        <taxon>Alphaproteobacteria</taxon>
        <taxon>Acetobacterales</taxon>
        <taxon>Acetobacteraceae</taxon>
        <taxon>Gluconacetobacter</taxon>
    </lineage>
</organism>
<evidence type="ECO:0000313" key="7">
    <source>
        <dbReference type="EMBL" id="RDI36311.1"/>
    </source>
</evidence>
<dbReference type="PROSITE" id="PS50977">
    <property type="entry name" value="HTH_TETR_2"/>
    <property type="match status" value="1"/>
</dbReference>
<evidence type="ECO:0000256" key="3">
    <source>
        <dbReference type="ARBA" id="ARBA00023163"/>
    </source>
</evidence>
<dbReference type="PANTHER" id="PTHR30055:SF151">
    <property type="entry name" value="TRANSCRIPTIONAL REGULATORY PROTEIN"/>
    <property type="match status" value="1"/>
</dbReference>
<dbReference type="Pfam" id="PF00440">
    <property type="entry name" value="TetR_N"/>
    <property type="match status" value="1"/>
</dbReference>
<evidence type="ECO:0000313" key="9">
    <source>
        <dbReference type="Proteomes" id="UP000562982"/>
    </source>
</evidence>
<feature type="DNA-binding region" description="H-T-H motif" evidence="4">
    <location>
        <begin position="41"/>
        <end position="60"/>
    </location>
</feature>
<comment type="caution">
    <text evidence="7">The sequence shown here is derived from an EMBL/GenBank/DDBJ whole genome shotgun (WGS) entry which is preliminary data.</text>
</comment>
<protein>
    <submittedName>
        <fullName evidence="7">TetR family transcriptional regulator</fullName>
    </submittedName>
    <submittedName>
        <fullName evidence="6">TetR/AcrR family transcriptional regulator</fullName>
    </submittedName>
</protein>
<accession>A0A370FXF3</accession>
<keyword evidence="1" id="KW-0805">Transcription regulation</keyword>
<evidence type="ECO:0000313" key="6">
    <source>
        <dbReference type="EMBL" id="MBB2188010.1"/>
    </source>
</evidence>
<evidence type="ECO:0000256" key="1">
    <source>
        <dbReference type="ARBA" id="ARBA00023015"/>
    </source>
</evidence>
<sequence>MEALEAKARRGRPKQENSLTKENILQEAVALIDEIGLEQFSVRTLAKRLGVFPRAIYWHLSNKNALLSAVVNHCTQGVDPRTPPSDWKGWIAELLHSYRSVVRRHPRIAPLIASQLLSNRGADLMLADRLLGVLEGAGFIGEKLLSAFDVVIAAQLGFVTMEHAALPEDDYADWAESMRETVADIDETSYPHLARYRESLANRHFILRWENGITVPLDTSFNRYVFVVIQGLEHLLQAQ</sequence>
<dbReference type="InterPro" id="IPR004111">
    <property type="entry name" value="Repressor_TetR_C"/>
</dbReference>
<dbReference type="Pfam" id="PF02909">
    <property type="entry name" value="TetR_C_1"/>
    <property type="match status" value="1"/>
</dbReference>
<dbReference type="GO" id="GO:0000976">
    <property type="term" value="F:transcription cis-regulatory region binding"/>
    <property type="evidence" value="ECO:0007669"/>
    <property type="project" value="TreeGrafter"/>
</dbReference>
<dbReference type="OrthoDB" id="329481at2"/>
<name>A0A370FXF3_GLULI</name>
<evidence type="ECO:0000256" key="2">
    <source>
        <dbReference type="ARBA" id="ARBA00023125"/>
    </source>
</evidence>
<evidence type="ECO:0000259" key="5">
    <source>
        <dbReference type="PROSITE" id="PS50977"/>
    </source>
</evidence>
<dbReference type="GO" id="GO:0003700">
    <property type="term" value="F:DNA-binding transcription factor activity"/>
    <property type="evidence" value="ECO:0007669"/>
    <property type="project" value="TreeGrafter"/>
</dbReference>
<dbReference type="PRINTS" id="PR00455">
    <property type="entry name" value="HTHTETR"/>
</dbReference>